<keyword evidence="1" id="KW-0175">Coiled coil</keyword>
<dbReference type="InterPro" id="IPR016197">
    <property type="entry name" value="Chromo-like_dom_sf"/>
</dbReference>
<evidence type="ECO:0000256" key="1">
    <source>
        <dbReference type="SAM" id="Coils"/>
    </source>
</evidence>
<dbReference type="PROSITE" id="PS50013">
    <property type="entry name" value="CHROMO_2"/>
    <property type="match status" value="1"/>
</dbReference>
<sequence>MDKEPVQRPSTTSASTKRHALSSPQTEDGDVSRKRQCLDIPDFLHHVRKPDIQQSLPMVINFINHKLESQERRFNHKLAEQETRWQTRFENLESKWVGKLASAELELERSKTRVMSIEMDLRERVRRLEGALAVLLRQSQGMPMSMPMGNLSATDYHAGRGNPGALAPNRVATRGDLEQTLMPIWSREQAIDDLYEQQVVKIQRPDSVVGDQIVVERQHASLSMGADDEVDTALSGSEHDHPNSYFHNPEDDRILPTVSPQALIPPKLDVQLDSDDHLEIDGGDDLWLSDHSLSSMPSPADHPLVASSAAAEQGTTTTTTTTVSTPLVVDIALAASSHTTTSSSPEYYSIQGEASDTSSSSAAAAAATLLPASDGSRRTKGRWPPKRAYSLVGTMQEISCDWCHGRCHWCCAGLKETSDMSDKNWLCFDCRHLVKYQGLTKQTVEPCQEDRCIRSNCILLDDIQPQDFIEEQVFVVERLLGRRLVMRKGKRIESETQYLVKWDGYGVHECSWECRANLKPHDTKLVKDFEAALSREGLVSRNTVILLDEATSHWDPKTGNPLVVL</sequence>
<evidence type="ECO:0000256" key="2">
    <source>
        <dbReference type="SAM" id="MobiDB-lite"/>
    </source>
</evidence>
<feature type="region of interest" description="Disordered" evidence="2">
    <location>
        <begin position="290"/>
        <end position="321"/>
    </location>
</feature>
<dbReference type="Pfam" id="PF00385">
    <property type="entry name" value="Chromo"/>
    <property type="match status" value="1"/>
</dbReference>
<name>A0A0D0TV92_CRYGA</name>
<dbReference type="SUPFAM" id="SSF57903">
    <property type="entry name" value="FYVE/PHD zinc finger"/>
    <property type="match status" value="1"/>
</dbReference>
<dbReference type="AlphaFoldDB" id="A0A0D0TV92"/>
<dbReference type="InterPro" id="IPR023780">
    <property type="entry name" value="Chromo_domain"/>
</dbReference>
<dbReference type="SUPFAM" id="SSF54160">
    <property type="entry name" value="Chromo domain-like"/>
    <property type="match status" value="1"/>
</dbReference>
<dbReference type="CDD" id="cd15489">
    <property type="entry name" value="PHD_SF"/>
    <property type="match status" value="1"/>
</dbReference>
<dbReference type="EMBL" id="KN847973">
    <property type="protein sequence ID" value="KIR50502.1"/>
    <property type="molecule type" value="Genomic_DNA"/>
</dbReference>
<dbReference type="Gene3D" id="2.40.50.40">
    <property type="match status" value="1"/>
</dbReference>
<dbReference type="InterPro" id="IPR011011">
    <property type="entry name" value="Znf_FYVE_PHD"/>
</dbReference>
<evidence type="ECO:0000259" key="3">
    <source>
        <dbReference type="PROSITE" id="PS50013"/>
    </source>
</evidence>
<accession>A0A0D0TV92</accession>
<dbReference type="OrthoDB" id="436852at2759"/>
<dbReference type="SMART" id="SM00298">
    <property type="entry name" value="CHROMO"/>
    <property type="match status" value="1"/>
</dbReference>
<feature type="coiled-coil region" evidence="1">
    <location>
        <begin position="64"/>
        <end position="138"/>
    </location>
</feature>
<protein>
    <recommendedName>
        <fullName evidence="3">Chromo domain-containing protein</fullName>
    </recommendedName>
</protein>
<organism evidence="4">
    <name type="scientific">Cryptococcus bacillisporus CA1280</name>
    <dbReference type="NCBI Taxonomy" id="1296109"/>
    <lineage>
        <taxon>Eukaryota</taxon>
        <taxon>Fungi</taxon>
        <taxon>Dikarya</taxon>
        <taxon>Basidiomycota</taxon>
        <taxon>Agaricomycotina</taxon>
        <taxon>Tremellomycetes</taxon>
        <taxon>Tremellales</taxon>
        <taxon>Cryptococcaceae</taxon>
        <taxon>Cryptococcus</taxon>
        <taxon>Cryptococcus gattii species complex</taxon>
    </lineage>
</organism>
<dbReference type="GO" id="GO:0006338">
    <property type="term" value="P:chromatin remodeling"/>
    <property type="evidence" value="ECO:0007669"/>
    <property type="project" value="UniProtKB-ARBA"/>
</dbReference>
<feature type="domain" description="Chromo" evidence="3">
    <location>
        <begin position="474"/>
        <end position="530"/>
    </location>
</feature>
<gene>
    <name evidence="4" type="ORF">I312_00443</name>
</gene>
<feature type="region of interest" description="Disordered" evidence="2">
    <location>
        <begin position="220"/>
        <end position="256"/>
    </location>
</feature>
<proteinExistence type="predicted"/>
<feature type="region of interest" description="Disordered" evidence="2">
    <location>
        <begin position="1"/>
        <end position="33"/>
    </location>
</feature>
<dbReference type="InterPro" id="IPR000953">
    <property type="entry name" value="Chromo/chromo_shadow_dom"/>
</dbReference>
<reference evidence="4" key="1">
    <citation type="submission" date="2015-01" db="EMBL/GenBank/DDBJ databases">
        <title>The Genome Sequence of Cryptococcus gattii CA1280.</title>
        <authorList>
            <consortium name="The Broad Institute Genomics Platform"/>
            <person name="Cuomo C."/>
            <person name="Litvintseva A."/>
            <person name="Chen Y."/>
            <person name="Heitman J."/>
            <person name="Sun S."/>
            <person name="Springer D."/>
            <person name="Dromer F."/>
            <person name="Young S."/>
            <person name="Zeng Q."/>
            <person name="Gargeya S."/>
            <person name="Abouelleil A."/>
            <person name="Alvarado L."/>
            <person name="Chapman S.B."/>
            <person name="Gainer-Dewar J."/>
            <person name="Goldberg J."/>
            <person name="Griggs A."/>
            <person name="Gujja S."/>
            <person name="Hansen M."/>
            <person name="Howarth C."/>
            <person name="Imamovic A."/>
            <person name="Larimer J."/>
            <person name="Murphy C."/>
            <person name="Naylor J."/>
            <person name="Pearson M."/>
            <person name="Priest M."/>
            <person name="Roberts A."/>
            <person name="Saif S."/>
            <person name="Shea T."/>
            <person name="Sykes S."/>
            <person name="Wortman J."/>
            <person name="Nusbaum C."/>
            <person name="Birren B."/>
        </authorList>
    </citation>
    <scope>NUCLEOTIDE SEQUENCE [LARGE SCALE GENOMIC DNA]</scope>
    <source>
        <strain evidence="4">CA1280</strain>
    </source>
</reference>
<dbReference type="HOGENOM" id="CLU_482325_0_0_1"/>
<evidence type="ECO:0000313" key="4">
    <source>
        <dbReference type="EMBL" id="KIR50502.1"/>
    </source>
</evidence>
<feature type="compositionally biased region" description="Basic and acidic residues" evidence="2">
    <location>
        <begin position="237"/>
        <end position="254"/>
    </location>
</feature>